<evidence type="ECO:0000313" key="2">
    <source>
        <dbReference type="EMBL" id="KIK15989.1"/>
    </source>
</evidence>
<dbReference type="Pfam" id="PF20149">
    <property type="entry name" value="DUF6532"/>
    <property type="match status" value="1"/>
</dbReference>
<dbReference type="HOGENOM" id="CLU_080777_0_0_1"/>
<reference evidence="3" key="2">
    <citation type="submission" date="2015-01" db="EMBL/GenBank/DDBJ databases">
        <title>Evolutionary Origins and Diversification of the Mycorrhizal Mutualists.</title>
        <authorList>
            <consortium name="DOE Joint Genome Institute"/>
            <consortium name="Mycorrhizal Genomics Consortium"/>
            <person name="Kohler A."/>
            <person name="Kuo A."/>
            <person name="Nagy L.G."/>
            <person name="Floudas D."/>
            <person name="Copeland A."/>
            <person name="Barry K.W."/>
            <person name="Cichocki N."/>
            <person name="Veneault-Fourrey C."/>
            <person name="LaButti K."/>
            <person name="Lindquist E.A."/>
            <person name="Lipzen A."/>
            <person name="Lundell T."/>
            <person name="Morin E."/>
            <person name="Murat C."/>
            <person name="Riley R."/>
            <person name="Ohm R."/>
            <person name="Sun H."/>
            <person name="Tunlid A."/>
            <person name="Henrissat B."/>
            <person name="Grigoriev I.V."/>
            <person name="Hibbett D.S."/>
            <person name="Martin F."/>
        </authorList>
    </citation>
    <scope>NUCLEOTIDE SEQUENCE [LARGE SCALE GENOMIC DNA]</scope>
    <source>
        <strain evidence="3">441</strain>
    </source>
</reference>
<name>A0A0C9YQF3_9AGAM</name>
<gene>
    <name evidence="2" type="ORF">PISMIDRAFT_114160</name>
</gene>
<dbReference type="EMBL" id="KN833870">
    <property type="protein sequence ID" value="KIK15989.1"/>
    <property type="molecule type" value="Genomic_DNA"/>
</dbReference>
<keyword evidence="3" id="KW-1185">Reference proteome</keyword>
<feature type="domain" description="DUF6532" evidence="1">
    <location>
        <begin position="15"/>
        <end position="220"/>
    </location>
</feature>
<protein>
    <recommendedName>
        <fullName evidence="1">DUF6532 domain-containing protein</fullName>
    </recommendedName>
</protein>
<dbReference type="InterPro" id="IPR045341">
    <property type="entry name" value="DUF6532"/>
</dbReference>
<dbReference type="STRING" id="765257.A0A0C9YQF3"/>
<reference evidence="2 3" key="1">
    <citation type="submission" date="2014-04" db="EMBL/GenBank/DDBJ databases">
        <authorList>
            <consortium name="DOE Joint Genome Institute"/>
            <person name="Kuo A."/>
            <person name="Kohler A."/>
            <person name="Costa M.D."/>
            <person name="Nagy L.G."/>
            <person name="Floudas D."/>
            <person name="Copeland A."/>
            <person name="Barry K.W."/>
            <person name="Cichocki N."/>
            <person name="Veneault-Fourrey C."/>
            <person name="LaButti K."/>
            <person name="Lindquist E.A."/>
            <person name="Lipzen A."/>
            <person name="Lundell T."/>
            <person name="Morin E."/>
            <person name="Murat C."/>
            <person name="Sun H."/>
            <person name="Tunlid A."/>
            <person name="Henrissat B."/>
            <person name="Grigoriev I.V."/>
            <person name="Hibbett D.S."/>
            <person name="Martin F."/>
            <person name="Nordberg H.P."/>
            <person name="Cantor M.N."/>
            <person name="Hua S.X."/>
        </authorList>
    </citation>
    <scope>NUCLEOTIDE SEQUENCE [LARGE SCALE GENOMIC DNA]</scope>
    <source>
        <strain evidence="2 3">441</strain>
    </source>
</reference>
<accession>A0A0C9YQF3</accession>
<dbReference type="AlphaFoldDB" id="A0A0C9YQF3"/>
<proteinExistence type="predicted"/>
<dbReference type="Proteomes" id="UP000054018">
    <property type="component" value="Unassembled WGS sequence"/>
</dbReference>
<evidence type="ECO:0000313" key="3">
    <source>
        <dbReference type="Proteomes" id="UP000054018"/>
    </source>
</evidence>
<evidence type="ECO:0000259" key="1">
    <source>
        <dbReference type="Pfam" id="PF20149"/>
    </source>
</evidence>
<sequence length="318" mass="36009">MAFYPPLWMKLLDNAKARMQLHVATEEPFLRLKTAVNGQCSEIIIELVVKYQEDGSELEAGFYPQHKRSMAQMLFNDMQTFQSEIKKLAAQIVPIEYNLSAPKSAMTKHEQLEAIKQKAAAFLKGAKFLQGECDSLGRASNFAHSALQNICLAVYYSNSVKSLCQYIEFQHFVPYKALVLVAAIVHSILSTYEWHGFPKAESLNMGKLEDSYQRLLVLMDTVALDTYHGPKLTAMLEDWVQTGMSVFICELVHVISPVLQDWVHCERSNSSEARRLGGNLRLVFPLIHITLVYNMIFARELVQPLTAVQIAKVVDSTY</sequence>
<organism evidence="2 3">
    <name type="scientific">Pisolithus microcarpus 441</name>
    <dbReference type="NCBI Taxonomy" id="765257"/>
    <lineage>
        <taxon>Eukaryota</taxon>
        <taxon>Fungi</taxon>
        <taxon>Dikarya</taxon>
        <taxon>Basidiomycota</taxon>
        <taxon>Agaricomycotina</taxon>
        <taxon>Agaricomycetes</taxon>
        <taxon>Agaricomycetidae</taxon>
        <taxon>Boletales</taxon>
        <taxon>Sclerodermatineae</taxon>
        <taxon>Pisolithaceae</taxon>
        <taxon>Pisolithus</taxon>
    </lineage>
</organism>